<feature type="compositionally biased region" description="Basic and acidic residues" evidence="11">
    <location>
        <begin position="8"/>
        <end position="22"/>
    </location>
</feature>
<sequence>MAAGRHGGYRDHEFREREADVDVSRGKEYYFSREELARERERDGHRMHAVERGRDRDFRDRVRVRHRDLREREVVNGVYHSSSNVNNSGSGGSRRTNRSGFSIRASDREPGELSSGSGSDEPDDSEPRARENGDPASENGARLVPEKKRKFSPIVWDIEEKQKNNFSRNRADPPILPLPPPPPLPQGLQPSPYRNLSGVVQSSLAPNILNKLESSPIEAEAEHMESSARISPASFPDHDEGTEQNIRHPEEEEYVPTRNISASRWANENDSPRDEGEVSEEENRSKKRKQMSQTEAMGSKRVPTPELGEVIREGSERSKSSGSSGDGHQSVSSSEDGVDLDENDLMDIDQEDGNGDPGVHHSDTDNDGVHDSVTSVKPLAPPQRSINMLRGCRSVDEFEKLNKIDEGTYGVVFRARDKKTDDIVALKKVKMAKEREGFPLTSLREINILLSFHHPSIVDVKEVVVGSDLNQIFMVMEYMEHDLKGLMETMKQPFSQSEVKCLMLQLLEGIKYLHDNWVLHRDLKTSNLLLNNRGELKICDFGLARQYGSPLKPYTHLVVTLWYRAPELLLGAKEYSTAIDMWSLGCIMAELLAKEPLFSGKSEIDQLDKIFKTLGTPSEKIWPGFAKLPGVRVNYTKQPYNRLREKFPPASFSGRPILSEAGFDLLNKLLTYDPEKRITADAALNHDWFREVPLPKSKDFMPTFPAQHAQDRRLRRIMKSPDPLEELRRKELQQGDLVGAGGLFG</sequence>
<evidence type="ECO:0000256" key="4">
    <source>
        <dbReference type="ARBA" id="ARBA00022553"/>
    </source>
</evidence>
<evidence type="ECO:0000256" key="5">
    <source>
        <dbReference type="ARBA" id="ARBA00022679"/>
    </source>
</evidence>
<keyword evidence="8" id="KW-0067">ATP-binding</keyword>
<dbReference type="Gene3D" id="3.30.200.20">
    <property type="entry name" value="Phosphorylase Kinase, domain 1"/>
    <property type="match status" value="1"/>
</dbReference>
<feature type="compositionally biased region" description="Low complexity" evidence="11">
    <location>
        <begin position="75"/>
        <end position="88"/>
    </location>
</feature>
<organism evidence="13 14">
    <name type="scientific">Aristolochia fimbriata</name>
    <name type="common">White veined hardy Dutchman's pipe vine</name>
    <dbReference type="NCBI Taxonomy" id="158543"/>
    <lineage>
        <taxon>Eukaryota</taxon>
        <taxon>Viridiplantae</taxon>
        <taxon>Streptophyta</taxon>
        <taxon>Embryophyta</taxon>
        <taxon>Tracheophyta</taxon>
        <taxon>Spermatophyta</taxon>
        <taxon>Magnoliopsida</taxon>
        <taxon>Magnoliidae</taxon>
        <taxon>Piperales</taxon>
        <taxon>Aristolochiaceae</taxon>
        <taxon>Aristolochia</taxon>
    </lineage>
</organism>
<dbReference type="GO" id="GO:0010556">
    <property type="term" value="P:regulation of macromolecule biosynthetic process"/>
    <property type="evidence" value="ECO:0007669"/>
    <property type="project" value="UniProtKB-ARBA"/>
</dbReference>
<gene>
    <name evidence="13" type="ORF">H6P81_019496</name>
</gene>
<evidence type="ECO:0000256" key="7">
    <source>
        <dbReference type="ARBA" id="ARBA00022777"/>
    </source>
</evidence>
<evidence type="ECO:0000256" key="9">
    <source>
        <dbReference type="ARBA" id="ARBA00047811"/>
    </source>
</evidence>
<dbReference type="CDD" id="cd07843">
    <property type="entry name" value="STKc_CDC2L1"/>
    <property type="match status" value="1"/>
</dbReference>
<evidence type="ECO:0000313" key="13">
    <source>
        <dbReference type="EMBL" id="KAG9439331.1"/>
    </source>
</evidence>
<evidence type="ECO:0000256" key="1">
    <source>
        <dbReference type="ARBA" id="ARBA00006485"/>
    </source>
</evidence>
<comment type="catalytic activity">
    <reaction evidence="9">
        <text>L-threonyl-[protein] + ATP = O-phospho-L-threonyl-[protein] + ADP + H(+)</text>
        <dbReference type="Rhea" id="RHEA:46608"/>
        <dbReference type="Rhea" id="RHEA-COMP:11060"/>
        <dbReference type="Rhea" id="RHEA-COMP:11605"/>
        <dbReference type="ChEBI" id="CHEBI:15378"/>
        <dbReference type="ChEBI" id="CHEBI:30013"/>
        <dbReference type="ChEBI" id="CHEBI:30616"/>
        <dbReference type="ChEBI" id="CHEBI:61977"/>
        <dbReference type="ChEBI" id="CHEBI:456216"/>
        <dbReference type="EC" id="2.7.11.22"/>
    </reaction>
</comment>
<dbReference type="InterPro" id="IPR011009">
    <property type="entry name" value="Kinase-like_dom_sf"/>
</dbReference>
<dbReference type="InterPro" id="IPR000719">
    <property type="entry name" value="Prot_kinase_dom"/>
</dbReference>
<dbReference type="GO" id="GO:0080090">
    <property type="term" value="P:regulation of primary metabolic process"/>
    <property type="evidence" value="ECO:0007669"/>
    <property type="project" value="UniProtKB-ARBA"/>
</dbReference>
<accession>A0AAV7DUY4</accession>
<feature type="region of interest" description="Disordered" evidence="11">
    <location>
        <begin position="215"/>
        <end position="382"/>
    </location>
</feature>
<evidence type="ECO:0000256" key="8">
    <source>
        <dbReference type="ARBA" id="ARBA00022840"/>
    </source>
</evidence>
<dbReference type="Gene3D" id="1.10.510.10">
    <property type="entry name" value="Transferase(Phosphotransferase) domain 1"/>
    <property type="match status" value="1"/>
</dbReference>
<dbReference type="PROSITE" id="PS50011">
    <property type="entry name" value="PROTEIN_KINASE_DOM"/>
    <property type="match status" value="1"/>
</dbReference>
<feature type="compositionally biased region" description="Basic and acidic residues" evidence="11">
    <location>
        <begin position="236"/>
        <end position="250"/>
    </location>
</feature>
<protein>
    <recommendedName>
        <fullName evidence="2">cyclin-dependent kinase</fullName>
        <ecNumber evidence="2">2.7.11.22</ecNumber>
    </recommendedName>
</protein>
<name>A0AAV7DUY4_ARIFI</name>
<dbReference type="FunFam" id="1.10.510.10:FF:000211">
    <property type="entry name" value="Cyclin-dependent kinase G-2"/>
    <property type="match status" value="1"/>
</dbReference>
<dbReference type="Proteomes" id="UP000825729">
    <property type="component" value="Unassembled WGS sequence"/>
</dbReference>
<evidence type="ECO:0000256" key="2">
    <source>
        <dbReference type="ARBA" id="ARBA00012425"/>
    </source>
</evidence>
<keyword evidence="4" id="KW-0597">Phosphoprotein</keyword>
<dbReference type="SUPFAM" id="SSF56112">
    <property type="entry name" value="Protein kinase-like (PK-like)"/>
    <property type="match status" value="1"/>
</dbReference>
<feature type="compositionally biased region" description="Basic and acidic residues" evidence="11">
    <location>
        <begin position="270"/>
        <end position="284"/>
    </location>
</feature>
<feature type="compositionally biased region" description="Low complexity" evidence="11">
    <location>
        <begin position="320"/>
        <end position="334"/>
    </location>
</feature>
<evidence type="ECO:0000256" key="6">
    <source>
        <dbReference type="ARBA" id="ARBA00022741"/>
    </source>
</evidence>
<feature type="compositionally biased region" description="Basic and acidic residues" evidence="11">
    <location>
        <begin position="309"/>
        <end position="319"/>
    </location>
</feature>
<dbReference type="EC" id="2.7.11.22" evidence="2"/>
<dbReference type="EMBL" id="JAINDJ010000008">
    <property type="protein sequence ID" value="KAG9439331.1"/>
    <property type="molecule type" value="Genomic_DNA"/>
</dbReference>
<feature type="compositionally biased region" description="Basic and acidic residues" evidence="11">
    <location>
        <begin position="358"/>
        <end position="370"/>
    </location>
</feature>
<evidence type="ECO:0000313" key="14">
    <source>
        <dbReference type="Proteomes" id="UP000825729"/>
    </source>
</evidence>
<evidence type="ECO:0000256" key="11">
    <source>
        <dbReference type="SAM" id="MobiDB-lite"/>
    </source>
</evidence>
<dbReference type="InterPro" id="IPR008271">
    <property type="entry name" value="Ser/Thr_kinase_AS"/>
</dbReference>
<dbReference type="GO" id="GO:0004693">
    <property type="term" value="F:cyclin-dependent protein serine/threonine kinase activity"/>
    <property type="evidence" value="ECO:0007669"/>
    <property type="project" value="UniProtKB-EC"/>
</dbReference>
<dbReference type="SMART" id="SM00220">
    <property type="entry name" value="S_TKc"/>
    <property type="match status" value="1"/>
</dbReference>
<keyword evidence="14" id="KW-1185">Reference proteome</keyword>
<feature type="compositionally biased region" description="Basic and acidic residues" evidence="11">
    <location>
        <begin position="37"/>
        <end position="61"/>
    </location>
</feature>
<dbReference type="FunFam" id="3.30.200.20:FF:000172">
    <property type="entry name" value="cyclin-dependent kinase G-2 isoform X1"/>
    <property type="match status" value="1"/>
</dbReference>
<keyword evidence="3" id="KW-0723">Serine/threonine-protein kinase</keyword>
<dbReference type="PROSITE" id="PS00108">
    <property type="entry name" value="PROTEIN_KINASE_ST"/>
    <property type="match status" value="1"/>
</dbReference>
<keyword evidence="5" id="KW-0808">Transferase</keyword>
<feature type="compositionally biased region" description="Polar residues" evidence="11">
    <location>
        <begin position="258"/>
        <end position="269"/>
    </location>
</feature>
<proteinExistence type="inferred from homology"/>
<evidence type="ECO:0000256" key="10">
    <source>
        <dbReference type="ARBA" id="ARBA00048367"/>
    </source>
</evidence>
<dbReference type="PANTHER" id="PTHR24056:SF107">
    <property type="entry name" value="CYCLIN-DEPENDENT KINASE 11A-RELATED"/>
    <property type="match status" value="1"/>
</dbReference>
<feature type="compositionally biased region" description="Acidic residues" evidence="11">
    <location>
        <begin position="336"/>
        <end position="354"/>
    </location>
</feature>
<dbReference type="InterPro" id="IPR050108">
    <property type="entry name" value="CDK"/>
</dbReference>
<feature type="region of interest" description="Disordered" evidence="11">
    <location>
        <begin position="37"/>
        <end position="196"/>
    </location>
</feature>
<feature type="compositionally biased region" description="Pro residues" evidence="11">
    <location>
        <begin position="174"/>
        <end position="185"/>
    </location>
</feature>
<keyword evidence="7" id="KW-0418">Kinase</keyword>
<reference evidence="13 14" key="1">
    <citation type="submission" date="2021-07" db="EMBL/GenBank/DDBJ databases">
        <title>The Aristolochia fimbriata genome: insights into angiosperm evolution, floral development and chemical biosynthesis.</title>
        <authorList>
            <person name="Jiao Y."/>
        </authorList>
    </citation>
    <scope>NUCLEOTIDE SEQUENCE [LARGE SCALE GENOMIC DNA]</scope>
    <source>
        <strain evidence="13">IBCAS-2021</strain>
        <tissue evidence="13">Leaf</tissue>
    </source>
</reference>
<dbReference type="PANTHER" id="PTHR24056">
    <property type="entry name" value="CELL DIVISION PROTEIN KINASE"/>
    <property type="match status" value="1"/>
</dbReference>
<evidence type="ECO:0000256" key="3">
    <source>
        <dbReference type="ARBA" id="ARBA00022527"/>
    </source>
</evidence>
<comment type="similarity">
    <text evidence="1">Belongs to the protein kinase superfamily. CMGC Ser/Thr protein kinase family. CDC2/CDKX subfamily.</text>
</comment>
<dbReference type="GO" id="GO:0005634">
    <property type="term" value="C:nucleus"/>
    <property type="evidence" value="ECO:0007669"/>
    <property type="project" value="TreeGrafter"/>
</dbReference>
<comment type="catalytic activity">
    <reaction evidence="10">
        <text>L-seryl-[protein] + ATP = O-phospho-L-seryl-[protein] + ADP + H(+)</text>
        <dbReference type="Rhea" id="RHEA:17989"/>
        <dbReference type="Rhea" id="RHEA-COMP:9863"/>
        <dbReference type="Rhea" id="RHEA-COMP:11604"/>
        <dbReference type="ChEBI" id="CHEBI:15378"/>
        <dbReference type="ChEBI" id="CHEBI:29999"/>
        <dbReference type="ChEBI" id="CHEBI:30616"/>
        <dbReference type="ChEBI" id="CHEBI:83421"/>
        <dbReference type="ChEBI" id="CHEBI:456216"/>
        <dbReference type="EC" id="2.7.11.22"/>
    </reaction>
</comment>
<keyword evidence="6" id="KW-0547">Nucleotide-binding</keyword>
<dbReference type="InterPro" id="IPR045267">
    <property type="entry name" value="CDK11/PITSLRE_STKc"/>
</dbReference>
<feature type="region of interest" description="Disordered" evidence="11">
    <location>
        <begin position="1"/>
        <end position="22"/>
    </location>
</feature>
<dbReference type="GO" id="GO:0005524">
    <property type="term" value="F:ATP binding"/>
    <property type="evidence" value="ECO:0007669"/>
    <property type="project" value="UniProtKB-KW"/>
</dbReference>
<comment type="caution">
    <text evidence="13">The sequence shown here is derived from an EMBL/GenBank/DDBJ whole genome shotgun (WGS) entry which is preliminary data.</text>
</comment>
<dbReference type="Pfam" id="PF00069">
    <property type="entry name" value="Pkinase"/>
    <property type="match status" value="1"/>
</dbReference>
<feature type="domain" description="Protein kinase" evidence="12">
    <location>
        <begin position="398"/>
        <end position="689"/>
    </location>
</feature>
<evidence type="ECO:0000259" key="12">
    <source>
        <dbReference type="PROSITE" id="PS50011"/>
    </source>
</evidence>
<dbReference type="GO" id="GO:0007346">
    <property type="term" value="P:regulation of mitotic cell cycle"/>
    <property type="evidence" value="ECO:0007669"/>
    <property type="project" value="TreeGrafter"/>
</dbReference>
<dbReference type="AlphaFoldDB" id="A0AAV7DUY4"/>